<evidence type="ECO:0000256" key="2">
    <source>
        <dbReference type="SAM" id="MobiDB-lite"/>
    </source>
</evidence>
<sequence length="997" mass="105964">MRTRSPSGICPTPAPPQRQTAAICALTAQLGSVGTPLPGVEVRIVSERLQKDGYPYVVHAEGNEEDTKNVSNSVEESVRHTVQNGGVSVADDGPGRRAQSQAGCPWGLGWAWAWARSPELVRGQRRRRRPPLPGARQGHSPPPVRFPRLRVERQPRSRLPAGGIAHRPPPGPLVGNKARPQTQAGETSVEPPPGSPRCAGRVGRGAPRRQENRAQALLRKRLLSASVTSQALPLADGGSEEDAGCSPGLESAGSVPAGTPVKTASSLLIAAHARQGTTRASMGSCSVCPPPTAWRPSLCRYPRPAPPPPMTARVCGCPGRAGWSVAGSLGALRCPSVRGSAAIASCVLHFVWRDVRGWKSGRPPHNGLVPEPLQWDLQEGREIELNFKYSVGKCGFTAKEQVCHPVARLTLAVEEIKDGSGKNEVGRQANGAQQRALGKGGGHPPAGAGAEVAAGVTEVTPGFEEKEGELLVRGPSVFREYWDKPEETKTAFTSDGWFKTAALHEVVRLPLVGQDSTSRVTTALRLRDPPRRAALPAAAPCFSPWETPLCLPPTPAHSSHRPPFSSSATFPRSLLRLGEWEGSSGELVSASVFFLAGPEKDRQPCAEGQCSCSSLGPPCHLLQGAWQPGRNPSHTASLQPAGSVRLLSSCRFLTIMPSPAGAPRVAGRQERELTDGPPALDDSHVTLRMARSPIGKGPAVALLWPCCGQDPREALMLLFPASVVLGCFTGVLPVPVGRRHLLRGRATEASGVGITRVPSCPPGDTAVFKDGSYWIRGRTSVDIIKSGGYKVSALEVERLLLAHPSITDVAVIGVPDVTWGQRVTAVVTLQEGHSLSHRELKEWARALHPYSCPLTRSTLVGGEKPRWPLAAHVLSGQGCPYSCGPRADFAVPLSGAPLPDAPPSASLAAATERGAFVGQEATVGPGPDLLRRCHPRLRLLHSGLACLCSGFLAPYAVPSELLLVEEIPRNQMGKVNKQDLVRQLYPRDWGAPETGRQ</sequence>
<evidence type="ECO:0000256" key="1">
    <source>
        <dbReference type="ARBA" id="ARBA00006432"/>
    </source>
</evidence>
<protein>
    <recommendedName>
        <fullName evidence="3">AMP-binding enzyme C-terminal domain-containing protein</fullName>
    </recommendedName>
</protein>
<organism evidence="4 5">
    <name type="scientific">Eschrichtius robustus</name>
    <name type="common">California gray whale</name>
    <name type="synonym">Eschrichtius gibbosus</name>
    <dbReference type="NCBI Taxonomy" id="9764"/>
    <lineage>
        <taxon>Eukaryota</taxon>
        <taxon>Metazoa</taxon>
        <taxon>Chordata</taxon>
        <taxon>Craniata</taxon>
        <taxon>Vertebrata</taxon>
        <taxon>Euteleostomi</taxon>
        <taxon>Mammalia</taxon>
        <taxon>Eutheria</taxon>
        <taxon>Laurasiatheria</taxon>
        <taxon>Artiodactyla</taxon>
        <taxon>Whippomorpha</taxon>
        <taxon>Cetacea</taxon>
        <taxon>Mysticeti</taxon>
        <taxon>Eschrichtiidae</taxon>
        <taxon>Eschrichtius</taxon>
    </lineage>
</organism>
<dbReference type="EMBL" id="JAIQCJ010002005">
    <property type="protein sequence ID" value="KAJ8785958.1"/>
    <property type="molecule type" value="Genomic_DNA"/>
</dbReference>
<gene>
    <name evidence="4" type="ORF">J1605_006918</name>
</gene>
<feature type="region of interest" description="Disordered" evidence="2">
    <location>
        <begin position="121"/>
        <end position="212"/>
    </location>
</feature>
<dbReference type="AlphaFoldDB" id="A0AB34H0W1"/>
<dbReference type="SUPFAM" id="SSF56801">
    <property type="entry name" value="Acetyl-CoA synthetase-like"/>
    <property type="match status" value="2"/>
</dbReference>
<dbReference type="PANTHER" id="PTHR43201">
    <property type="entry name" value="ACYL-COA SYNTHETASE"/>
    <property type="match status" value="1"/>
</dbReference>
<dbReference type="Gene3D" id="3.30.300.30">
    <property type="match status" value="1"/>
</dbReference>
<accession>A0AB34H0W1</accession>
<comment type="caution">
    <text evidence="4">The sequence shown here is derived from an EMBL/GenBank/DDBJ whole genome shotgun (WGS) entry which is preliminary data.</text>
</comment>
<keyword evidence="5" id="KW-1185">Reference proteome</keyword>
<feature type="region of interest" description="Disordered" evidence="2">
    <location>
        <begin position="233"/>
        <end position="258"/>
    </location>
</feature>
<proteinExistence type="inferred from homology"/>
<reference evidence="4 5" key="1">
    <citation type="submission" date="2022-11" db="EMBL/GenBank/DDBJ databases">
        <title>Whole genome sequence of Eschrichtius robustus ER-17-0199.</title>
        <authorList>
            <person name="Bruniche-Olsen A."/>
            <person name="Black A.N."/>
            <person name="Fields C.J."/>
            <person name="Walden K."/>
            <person name="Dewoody J.A."/>
        </authorList>
    </citation>
    <scope>NUCLEOTIDE SEQUENCE [LARGE SCALE GENOMIC DNA]</scope>
    <source>
        <strain evidence="4">ER-17-0199</strain>
        <tissue evidence="4">Blubber</tissue>
    </source>
</reference>
<dbReference type="Gene3D" id="2.30.38.10">
    <property type="entry name" value="Luciferase, Domain 3"/>
    <property type="match status" value="1"/>
</dbReference>
<feature type="region of interest" description="Disordered" evidence="2">
    <location>
        <begin position="420"/>
        <end position="448"/>
    </location>
</feature>
<name>A0AB34H0W1_ESCRO</name>
<evidence type="ECO:0000259" key="3">
    <source>
        <dbReference type="Pfam" id="PF13193"/>
    </source>
</evidence>
<dbReference type="InterPro" id="IPR025110">
    <property type="entry name" value="AMP-bd_C"/>
</dbReference>
<feature type="region of interest" description="Disordered" evidence="2">
    <location>
        <begin position="661"/>
        <end position="681"/>
    </location>
</feature>
<comment type="similarity">
    <text evidence="1">Belongs to the ATP-dependent AMP-binding enzyme family.</text>
</comment>
<evidence type="ECO:0000313" key="5">
    <source>
        <dbReference type="Proteomes" id="UP001159641"/>
    </source>
</evidence>
<dbReference type="InterPro" id="IPR045851">
    <property type="entry name" value="AMP-bd_C_sf"/>
</dbReference>
<dbReference type="Pfam" id="PF13193">
    <property type="entry name" value="AMP-binding_C"/>
    <property type="match status" value="1"/>
</dbReference>
<feature type="domain" description="AMP-binding enzyme C-terminal" evidence="3">
    <location>
        <begin position="795"/>
        <end position="853"/>
    </location>
</feature>
<dbReference type="GO" id="GO:0006631">
    <property type="term" value="P:fatty acid metabolic process"/>
    <property type="evidence" value="ECO:0007669"/>
    <property type="project" value="TreeGrafter"/>
</dbReference>
<dbReference type="GO" id="GO:0031956">
    <property type="term" value="F:medium-chain fatty acid-CoA ligase activity"/>
    <property type="evidence" value="ECO:0007669"/>
    <property type="project" value="TreeGrafter"/>
</dbReference>
<evidence type="ECO:0000313" key="4">
    <source>
        <dbReference type="EMBL" id="KAJ8785958.1"/>
    </source>
</evidence>
<dbReference type="PANTHER" id="PTHR43201:SF8">
    <property type="entry name" value="ACYL-COA SYNTHETASE FAMILY MEMBER 3"/>
    <property type="match status" value="1"/>
</dbReference>
<dbReference type="Proteomes" id="UP001159641">
    <property type="component" value="Unassembled WGS sequence"/>
</dbReference>